<reference evidence="1 2" key="1">
    <citation type="submission" date="2013-01" db="EMBL/GenBank/DDBJ databases">
        <authorList>
            <person name="Bench S."/>
        </authorList>
    </citation>
    <scope>NUCLEOTIDE SEQUENCE [LARGE SCALE GENOMIC DNA]</scope>
    <source>
        <strain evidence="1 2">WH 0401</strain>
    </source>
</reference>
<evidence type="ECO:0000313" key="2">
    <source>
        <dbReference type="Proteomes" id="UP000018198"/>
    </source>
</evidence>
<dbReference type="EMBL" id="CAQM01000130">
    <property type="protein sequence ID" value="CCQ60323.1"/>
    <property type="molecule type" value="Genomic_DNA"/>
</dbReference>
<dbReference type="EC" id="6.2.1.3" evidence="1"/>
<sequence length="60" mass="7037">MASHESFCKNLVDYFRQAALGSMPSDYLLKFELMWSPQTENDSLTYDEFISEYSNMIDLI</sequence>
<dbReference type="Proteomes" id="UP000018198">
    <property type="component" value="Unassembled WGS sequence"/>
</dbReference>
<dbReference type="AlphaFoldDB" id="T2J395"/>
<dbReference type="GO" id="GO:0004467">
    <property type="term" value="F:long-chain fatty acid-CoA ligase activity"/>
    <property type="evidence" value="ECO:0007669"/>
    <property type="project" value="UniProtKB-EC"/>
</dbReference>
<name>T2J395_CROWT</name>
<gene>
    <name evidence="1" type="ORF">CWATWH0401_4484</name>
</gene>
<dbReference type="Pfam" id="PF07466">
    <property type="entry name" value="DUF1517"/>
    <property type="match status" value="1"/>
</dbReference>
<organism evidence="1 2">
    <name type="scientific">Crocosphaera watsonii WH 0401</name>
    <dbReference type="NCBI Taxonomy" id="555881"/>
    <lineage>
        <taxon>Bacteria</taxon>
        <taxon>Bacillati</taxon>
        <taxon>Cyanobacteriota</taxon>
        <taxon>Cyanophyceae</taxon>
        <taxon>Oscillatoriophycideae</taxon>
        <taxon>Chroococcales</taxon>
        <taxon>Aphanothecaceae</taxon>
        <taxon>Crocosphaera</taxon>
    </lineage>
</organism>
<dbReference type="InterPro" id="IPR010903">
    <property type="entry name" value="DUF1517"/>
</dbReference>
<evidence type="ECO:0000313" key="1">
    <source>
        <dbReference type="EMBL" id="CCQ60323.1"/>
    </source>
</evidence>
<accession>T2J395</accession>
<reference evidence="1 2" key="2">
    <citation type="submission" date="2013-09" db="EMBL/GenBank/DDBJ databases">
        <title>Whole genome comparison of six Crocosphaera watsonii strains with differing phenotypes.</title>
        <authorList>
            <person name="Bench S.R."/>
            <person name="Heller P."/>
            <person name="Frank I."/>
            <person name="Arciniega M."/>
            <person name="Shilova I.N."/>
            <person name="Zehr J.P."/>
        </authorList>
    </citation>
    <scope>NUCLEOTIDE SEQUENCE [LARGE SCALE GENOMIC DNA]</scope>
    <source>
        <strain evidence="1 2">WH 0401</strain>
    </source>
</reference>
<protein>
    <submittedName>
        <fullName evidence="1">Long-chain-fatty-acid--CoA ligase</fullName>
        <ecNumber evidence="1">6.2.1.3</ecNumber>
    </submittedName>
</protein>
<keyword evidence="1" id="KW-0436">Ligase</keyword>
<proteinExistence type="predicted"/>
<comment type="caution">
    <text evidence="1">The sequence shown here is derived from an EMBL/GenBank/DDBJ whole genome shotgun (WGS) entry which is preliminary data.</text>
</comment>